<protein>
    <submittedName>
        <fullName evidence="1">Uncharacterized protein</fullName>
    </submittedName>
</protein>
<reference evidence="1" key="1">
    <citation type="submission" date="2021-01" db="EMBL/GenBank/DDBJ databases">
        <authorList>
            <person name="Corre E."/>
            <person name="Pelletier E."/>
            <person name="Niang G."/>
            <person name="Scheremetjew M."/>
            <person name="Finn R."/>
            <person name="Kale V."/>
            <person name="Holt S."/>
            <person name="Cochrane G."/>
            <person name="Meng A."/>
            <person name="Brown T."/>
            <person name="Cohen L."/>
        </authorList>
    </citation>
    <scope>NUCLEOTIDE SEQUENCE</scope>
    <source>
        <strain evidence="1">CCMP3105</strain>
    </source>
</reference>
<sequence length="312" mass="35355">MFSPIIDWDAIVYPGYRPVQFDPSKFTLPLGCCDWWGPRSWLCGPAMPCIRCCHGRCNPCLVSQVDITDPTIWKATLELPTSCPESMKGVWWLCDNVAAETLVCFNEGRWTKLEAPGEWSFQKDLPQTWTRDDAVFGGVLGAVNAWSGVGCCNLSAPWNSVTFTFNLDAGKAKGDDTEYAWRIDDDEWQKLNFRGAPGETGGDEIFFMYRWRRVIRGDGSTTPAFQELRDMVTSPYPHRNCCEPWCCLWPLCISKEQRLKDMAYSNRKQLVIWPPAQRRPVCSCWGARCSCPCMCPCAKDATGAHAEREDAR</sequence>
<dbReference type="EMBL" id="HBNR01043203">
    <property type="protein sequence ID" value="CAE4603164.1"/>
    <property type="molecule type" value="Transcribed_RNA"/>
</dbReference>
<proteinExistence type="predicted"/>
<name>A0A7S4R6S9_9DINO</name>
<organism evidence="1">
    <name type="scientific">Alexandrium monilatum</name>
    <dbReference type="NCBI Taxonomy" id="311494"/>
    <lineage>
        <taxon>Eukaryota</taxon>
        <taxon>Sar</taxon>
        <taxon>Alveolata</taxon>
        <taxon>Dinophyceae</taxon>
        <taxon>Gonyaulacales</taxon>
        <taxon>Pyrocystaceae</taxon>
        <taxon>Alexandrium</taxon>
    </lineage>
</organism>
<accession>A0A7S4R6S9</accession>
<evidence type="ECO:0000313" key="1">
    <source>
        <dbReference type="EMBL" id="CAE4603164.1"/>
    </source>
</evidence>
<gene>
    <name evidence="1" type="ORF">AMON00008_LOCUS30040</name>
</gene>
<dbReference type="AlphaFoldDB" id="A0A7S4R6S9"/>